<dbReference type="AlphaFoldDB" id="A0A4Y7MWP1"/>
<dbReference type="InterPro" id="IPR030456">
    <property type="entry name" value="TF_fork_head_CS_2"/>
</dbReference>
<dbReference type="InterPro" id="IPR050211">
    <property type="entry name" value="FOX_domain-containing"/>
</dbReference>
<evidence type="ECO:0000256" key="3">
    <source>
        <dbReference type="ARBA" id="ARBA00023125"/>
    </source>
</evidence>
<comment type="subcellular location">
    <subcellularLocation>
        <location evidence="1 6">Nucleus</location>
    </subcellularLocation>
</comment>
<keyword evidence="5 6" id="KW-0539">Nucleus</keyword>
<dbReference type="SUPFAM" id="SSF46785">
    <property type="entry name" value="Winged helix' DNA-binding domain"/>
    <property type="match status" value="1"/>
</dbReference>
<evidence type="ECO:0000256" key="1">
    <source>
        <dbReference type="ARBA" id="ARBA00004123"/>
    </source>
</evidence>
<dbReference type="EMBL" id="LR015437">
    <property type="protein sequence ID" value="SVE85056.1"/>
    <property type="molecule type" value="mRNA"/>
</dbReference>
<feature type="compositionally biased region" description="Low complexity" evidence="7">
    <location>
        <begin position="488"/>
        <end position="506"/>
    </location>
</feature>
<feature type="region of interest" description="Disordered" evidence="7">
    <location>
        <begin position="94"/>
        <end position="161"/>
    </location>
</feature>
<dbReference type="PROSITE" id="PS00658">
    <property type="entry name" value="FORK_HEAD_2"/>
    <property type="match status" value="1"/>
</dbReference>
<keyword evidence="3 6" id="KW-0238">DNA-binding</keyword>
<dbReference type="OrthoDB" id="5402974at2759"/>
<dbReference type="InterPro" id="IPR036388">
    <property type="entry name" value="WH-like_DNA-bd_sf"/>
</dbReference>
<feature type="region of interest" description="Disordered" evidence="7">
    <location>
        <begin position="459"/>
        <end position="541"/>
    </location>
</feature>
<dbReference type="PRINTS" id="PR00053">
    <property type="entry name" value="FORKHEAD"/>
</dbReference>
<proteinExistence type="evidence at transcript level"/>
<dbReference type="PANTHER" id="PTHR11829">
    <property type="entry name" value="FORKHEAD BOX PROTEIN"/>
    <property type="match status" value="1"/>
</dbReference>
<dbReference type="GO" id="GO:0043565">
    <property type="term" value="F:sequence-specific DNA binding"/>
    <property type="evidence" value="ECO:0007669"/>
    <property type="project" value="InterPro"/>
</dbReference>
<feature type="domain" description="Fork-head" evidence="8">
    <location>
        <begin position="309"/>
        <end position="403"/>
    </location>
</feature>
<dbReference type="PROSITE" id="PS00657">
    <property type="entry name" value="FORK_HEAD_1"/>
    <property type="match status" value="1"/>
</dbReference>
<feature type="compositionally biased region" description="Basic residues" evidence="7">
    <location>
        <begin position="245"/>
        <end position="257"/>
    </location>
</feature>
<evidence type="ECO:0000256" key="2">
    <source>
        <dbReference type="ARBA" id="ARBA00023015"/>
    </source>
</evidence>
<dbReference type="GO" id="GO:0003700">
    <property type="term" value="F:DNA-binding transcription factor activity"/>
    <property type="evidence" value="ECO:0007669"/>
    <property type="project" value="InterPro"/>
</dbReference>
<dbReference type="InterPro" id="IPR018122">
    <property type="entry name" value="TF_fork_head_CS_1"/>
</dbReference>
<evidence type="ECO:0000256" key="4">
    <source>
        <dbReference type="ARBA" id="ARBA00023163"/>
    </source>
</evidence>
<name>A0A4Y7MWP1_DAPPU</name>
<accession>A0A4Y7MWP1</accession>
<feature type="compositionally biased region" description="Basic and acidic residues" evidence="7">
    <location>
        <begin position="258"/>
        <end position="270"/>
    </location>
</feature>
<evidence type="ECO:0000256" key="7">
    <source>
        <dbReference type="SAM" id="MobiDB-lite"/>
    </source>
</evidence>
<evidence type="ECO:0000256" key="6">
    <source>
        <dbReference type="PROSITE-ProRule" id="PRU00089"/>
    </source>
</evidence>
<dbReference type="PROSITE" id="PS50039">
    <property type="entry name" value="FORK_HEAD_3"/>
    <property type="match status" value="1"/>
</dbReference>
<dbReference type="Pfam" id="PF00250">
    <property type="entry name" value="Forkhead"/>
    <property type="match status" value="1"/>
</dbReference>
<evidence type="ECO:0000259" key="8">
    <source>
        <dbReference type="PROSITE" id="PS50039"/>
    </source>
</evidence>
<organism evidence="9">
    <name type="scientific">Daphnia pulex</name>
    <name type="common">Water flea</name>
    <dbReference type="NCBI Taxonomy" id="6669"/>
    <lineage>
        <taxon>Eukaryota</taxon>
        <taxon>Metazoa</taxon>
        <taxon>Ecdysozoa</taxon>
        <taxon>Arthropoda</taxon>
        <taxon>Crustacea</taxon>
        <taxon>Branchiopoda</taxon>
        <taxon>Diplostraca</taxon>
        <taxon>Cladocera</taxon>
        <taxon>Anomopoda</taxon>
        <taxon>Daphniidae</taxon>
        <taxon>Daphnia</taxon>
    </lineage>
</organism>
<feature type="DNA-binding region" description="Fork-head" evidence="6">
    <location>
        <begin position="309"/>
        <end position="403"/>
    </location>
</feature>
<dbReference type="InterPro" id="IPR036390">
    <property type="entry name" value="WH_DNA-bd_sf"/>
</dbReference>
<evidence type="ECO:0000256" key="5">
    <source>
        <dbReference type="ARBA" id="ARBA00023242"/>
    </source>
</evidence>
<feature type="compositionally biased region" description="Low complexity" evidence="7">
    <location>
        <begin position="215"/>
        <end position="232"/>
    </location>
</feature>
<feature type="region of interest" description="Disordered" evidence="7">
    <location>
        <begin position="557"/>
        <end position="624"/>
    </location>
</feature>
<feature type="compositionally biased region" description="Polar residues" evidence="7">
    <location>
        <begin position="36"/>
        <end position="49"/>
    </location>
</feature>
<gene>
    <name evidence="9" type="primary">EOG090X0B2Q</name>
</gene>
<dbReference type="CDD" id="cd20048">
    <property type="entry name" value="FH_FOXD4-like"/>
    <property type="match status" value="1"/>
</dbReference>
<dbReference type="GO" id="GO:0005634">
    <property type="term" value="C:nucleus"/>
    <property type="evidence" value="ECO:0007669"/>
    <property type="project" value="UniProtKB-SubCell"/>
</dbReference>
<dbReference type="SMART" id="SM00339">
    <property type="entry name" value="FH"/>
    <property type="match status" value="1"/>
</dbReference>
<dbReference type="Gene3D" id="1.10.10.10">
    <property type="entry name" value="Winged helix-like DNA-binding domain superfamily/Winged helix DNA-binding domain"/>
    <property type="match status" value="1"/>
</dbReference>
<feature type="region of interest" description="Disordered" evidence="7">
    <location>
        <begin position="215"/>
        <end position="306"/>
    </location>
</feature>
<sequence>MCQVMNDDLGPKRTANHSSHPSVTSFGHPHQHRHQQQINNSSSLSVTMNGHGNLVMNAMSAGRQSSSASHHHGLFSANHSSMIPLDLRGAAIGGNGNNGLVPPPSSASYPASDEGDALDSGTEENHHEDLCEINVDSDDSDDAGEEMDDNDGPLHGHHNFPFPFDPHSPFLGQAAAFFGAGGGVAGGLMNPAMTAAAAAQAEWFMQAAMANAATMSQQQQMHQQLPSSHPHPAGSSDMMSSHGGKASHSKSSSRHHQEKSGKDQHKEGKSHNKSHNRSSGSSDGETGGSAVSGSGGGGGGKSKKSGLVKPPYSYIALITMAILSNPHKKLTLSGICEFIMNRFPYYRDRFPAWQNSIRHNLSLNDCFVKIPREPGNPGKGNYWTLDPMAEDMFDNGSFLRRRKRYKRQQSDFFRDPAAATAAFLHHMAVTDPYTHQALMAGHHHPHHAAMAAVAAAFPPTPLATPQDRMPPTQSASVNGPANGPGNFLPPFNLSGLGLPSGFSLPPQQHHPHNMGHSSGQPQHPLGGGFHPSPSGGQEMQQLGGQFQAGNNILKPIAVPASSSNSTSSGIQRSPSIGRHVSSKGPAVPQFSPESSGTPGSPTTPNSPGSSSVPTGRKSGSSKTTFSIDSIIGSGKGEAMAAITSVDAELKATATAAMSPTSGATGPASADGLPSIVETEFNLSNLSNGDLDKLRRLAMVSGVQGLSRFANSLAPVTWAR</sequence>
<feature type="region of interest" description="Disordered" evidence="7">
    <location>
        <begin position="1"/>
        <end position="49"/>
    </location>
</feature>
<protein>
    <submittedName>
        <fullName evidence="9">EOG090X0B2Q</fullName>
    </submittedName>
</protein>
<evidence type="ECO:0000313" key="9">
    <source>
        <dbReference type="EMBL" id="SVE85056.1"/>
    </source>
</evidence>
<feature type="compositionally biased region" description="Acidic residues" evidence="7">
    <location>
        <begin position="135"/>
        <end position="151"/>
    </location>
</feature>
<keyword evidence="4" id="KW-0804">Transcription</keyword>
<feature type="compositionally biased region" description="Low complexity" evidence="7">
    <location>
        <begin position="591"/>
        <end position="615"/>
    </location>
</feature>
<dbReference type="FunFam" id="1.10.10.10:FF:000016">
    <property type="entry name" value="Forkhead box protein I1"/>
    <property type="match status" value="1"/>
</dbReference>
<dbReference type="InterPro" id="IPR001766">
    <property type="entry name" value="Fork_head_dom"/>
</dbReference>
<dbReference type="PANTHER" id="PTHR11829:SF402">
    <property type="entry name" value="FORK HEAD DOMAIN-CONTAINING PROTEIN FD3-RELATED"/>
    <property type="match status" value="1"/>
</dbReference>
<feature type="compositionally biased region" description="Low complexity" evidence="7">
    <location>
        <begin position="278"/>
        <end position="292"/>
    </location>
</feature>
<keyword evidence="2" id="KW-0805">Transcription regulation</keyword>
<feature type="compositionally biased region" description="Polar residues" evidence="7">
    <location>
        <begin position="16"/>
        <end position="25"/>
    </location>
</feature>
<reference evidence="9" key="1">
    <citation type="submission" date="2018-08" db="EMBL/GenBank/DDBJ databases">
        <authorList>
            <person name="Cornetti L."/>
        </authorList>
    </citation>
    <scope>NUCLEOTIDE SEQUENCE</scope>
    <source>
        <strain evidence="9">TCO</strain>
    </source>
</reference>